<gene>
    <name evidence="2" type="ORF">EXIGLDRAFT_729276</name>
</gene>
<dbReference type="InParanoid" id="A0A165CNN2"/>
<evidence type="ECO:0000313" key="2">
    <source>
        <dbReference type="EMBL" id="KZV82808.1"/>
    </source>
</evidence>
<feature type="compositionally biased region" description="Basic and acidic residues" evidence="1">
    <location>
        <begin position="339"/>
        <end position="354"/>
    </location>
</feature>
<dbReference type="AlphaFoldDB" id="A0A165CNN2"/>
<accession>A0A165CNN2</accession>
<evidence type="ECO:0008006" key="4">
    <source>
        <dbReference type="Google" id="ProtNLM"/>
    </source>
</evidence>
<sequence length="532" mass="60496">MDSPFQHLLPKALSLIFHYAAQYSVDNIPLSSVCSHWRACALAHAEWWADLRSSPDRVTSLALFELFLARSGDAPLAIDLDTGDSHCLSLLEPHAHRIRKLDFVPRDLALPAFLLPGSSMPLLELLAVHNADYDTDLIHTPSLQLSAPKLHTIILKGVVVHEWNSVDLPALRKFYYSPYIEDYPRSGYGVPVRRILTCLLSKCPQISHIHIKARSLQMEFGGAVVVPGTGSGHRLEVLKLWLCCSGCAMRTLRPFAYVLARLRILGVVATNLPRGAARIGHDETDSQRKKLVAMLLFGHTYRTLEILPDEDDYEEDEGEGEDESESESESEGEGDGEGEENKMEDQEHEWTPRHDERSFHVRLSNIDDSRNVILKVADPHAPLNWPLWYWRLLRLDQTLWKIVIPLELWDTFAALARKHTFMDSDTIRLFFVFADTWADLLPKRPVLQCGSVTQVNIRVRRSLEDPLSAFNMVFRMQPILNILNSMSFTAQSVQLVLAPSKYPDMDAMLEKRLLLALNKTGETQWTMPLWRV</sequence>
<keyword evidence="3" id="KW-1185">Reference proteome</keyword>
<feature type="compositionally biased region" description="Acidic residues" evidence="1">
    <location>
        <begin position="308"/>
        <end position="338"/>
    </location>
</feature>
<feature type="region of interest" description="Disordered" evidence="1">
    <location>
        <begin position="308"/>
        <end position="354"/>
    </location>
</feature>
<dbReference type="OrthoDB" id="3217549at2759"/>
<name>A0A165CNN2_EXIGL</name>
<evidence type="ECO:0000313" key="3">
    <source>
        <dbReference type="Proteomes" id="UP000077266"/>
    </source>
</evidence>
<proteinExistence type="predicted"/>
<dbReference type="EMBL" id="KV426303">
    <property type="protein sequence ID" value="KZV82808.1"/>
    <property type="molecule type" value="Genomic_DNA"/>
</dbReference>
<protein>
    <recommendedName>
        <fullName evidence="4">F-box domain-containing protein</fullName>
    </recommendedName>
</protein>
<evidence type="ECO:0000256" key="1">
    <source>
        <dbReference type="SAM" id="MobiDB-lite"/>
    </source>
</evidence>
<dbReference type="Proteomes" id="UP000077266">
    <property type="component" value="Unassembled WGS sequence"/>
</dbReference>
<organism evidence="2 3">
    <name type="scientific">Exidia glandulosa HHB12029</name>
    <dbReference type="NCBI Taxonomy" id="1314781"/>
    <lineage>
        <taxon>Eukaryota</taxon>
        <taxon>Fungi</taxon>
        <taxon>Dikarya</taxon>
        <taxon>Basidiomycota</taxon>
        <taxon>Agaricomycotina</taxon>
        <taxon>Agaricomycetes</taxon>
        <taxon>Auriculariales</taxon>
        <taxon>Exidiaceae</taxon>
        <taxon>Exidia</taxon>
    </lineage>
</organism>
<reference evidence="2 3" key="1">
    <citation type="journal article" date="2016" name="Mol. Biol. Evol.">
        <title>Comparative Genomics of Early-Diverging Mushroom-Forming Fungi Provides Insights into the Origins of Lignocellulose Decay Capabilities.</title>
        <authorList>
            <person name="Nagy L.G."/>
            <person name="Riley R."/>
            <person name="Tritt A."/>
            <person name="Adam C."/>
            <person name="Daum C."/>
            <person name="Floudas D."/>
            <person name="Sun H."/>
            <person name="Yadav J.S."/>
            <person name="Pangilinan J."/>
            <person name="Larsson K.H."/>
            <person name="Matsuura K."/>
            <person name="Barry K."/>
            <person name="Labutti K."/>
            <person name="Kuo R."/>
            <person name="Ohm R.A."/>
            <person name="Bhattacharya S.S."/>
            <person name="Shirouzu T."/>
            <person name="Yoshinaga Y."/>
            <person name="Martin F.M."/>
            <person name="Grigoriev I.V."/>
            <person name="Hibbett D.S."/>
        </authorList>
    </citation>
    <scope>NUCLEOTIDE SEQUENCE [LARGE SCALE GENOMIC DNA]</scope>
    <source>
        <strain evidence="2 3">HHB12029</strain>
    </source>
</reference>